<gene>
    <name evidence="1" type="ORF">AB5J56_08935</name>
</gene>
<dbReference type="PANTHER" id="PTHR47691">
    <property type="entry name" value="REGULATOR-RELATED"/>
    <property type="match status" value="1"/>
</dbReference>
<dbReference type="InterPro" id="IPR011990">
    <property type="entry name" value="TPR-like_helical_dom_sf"/>
</dbReference>
<dbReference type="Gene3D" id="1.25.40.10">
    <property type="entry name" value="Tetratricopeptide repeat domain"/>
    <property type="match status" value="1"/>
</dbReference>
<dbReference type="SUPFAM" id="SSF52540">
    <property type="entry name" value="P-loop containing nucleoside triphosphate hydrolases"/>
    <property type="match status" value="1"/>
</dbReference>
<dbReference type="AlphaFoldDB" id="A0AB39P4U7"/>
<dbReference type="SUPFAM" id="SSF48452">
    <property type="entry name" value="TPR-like"/>
    <property type="match status" value="1"/>
</dbReference>
<evidence type="ECO:0000313" key="1">
    <source>
        <dbReference type="EMBL" id="XDQ24801.1"/>
    </source>
</evidence>
<proteinExistence type="predicted"/>
<dbReference type="EMBL" id="CP163435">
    <property type="protein sequence ID" value="XDQ24801.1"/>
    <property type="molecule type" value="Genomic_DNA"/>
</dbReference>
<protein>
    <submittedName>
        <fullName evidence="1">Tetratricopeptide repeat protein</fullName>
    </submittedName>
</protein>
<reference evidence="1" key="1">
    <citation type="submission" date="2024-07" db="EMBL/GenBank/DDBJ databases">
        <authorList>
            <person name="Yu S.T."/>
        </authorList>
    </citation>
    <scope>NUCLEOTIDE SEQUENCE</scope>
    <source>
        <strain evidence="1">R21</strain>
    </source>
</reference>
<dbReference type="PANTHER" id="PTHR47691:SF3">
    <property type="entry name" value="HTH-TYPE TRANSCRIPTIONAL REGULATOR RV0890C-RELATED"/>
    <property type="match status" value="1"/>
</dbReference>
<accession>A0AB39P4U7</accession>
<name>A0AB39P4U7_9ACTN</name>
<sequence length="708" mass="75460">MLDPLSLGAISVVLGAVGSGMGTEAGKWAWESAGGLVRRIAGREVPAPTTADQLASVARLVHEGVRGDAQLAQAWTLFAGAVRLPGTGSRRERPRLPPTTRHFTDRQDAVKVLDKEAARAFDGSPRAALLYGREGMGASALAVHWGWSQAQRFPDGQLYADLRGPGASDPGAVLGSFLRQLGFPDEEIPASTQGRLTSFRRCAAELRLLLVLDHAQSAAQVLPLLTSAPGVFTVVVARRPFTGLDALRIEVGPLARRDAKQLLTALVGKPALTAARAELPAHLERCGGSPYALRAVALRLTAPAPEPEPTAMPENDPVRAAAEDSYRLLSPGAARLYRLAGLYDWPAIDSAAAARTTETEAGEAALLLEELADALLLERTDSGRYRYRPVVRAHAEAAAASADGIAGCSAAMSRSIDGYVQLAVGAARAALPESWRVPSGAVAPVAYANRGEAVSALAAESGNLVQAVRAAQEFGARDSVIRLCQALWPLQLKAGHHDVLLPALRTGARTADEHLPGTRASGALHAQLAHTLTELELWDEAEQEALAAARDERSAGHTRGHASAVEFLGLLRLRQWRWDEAYACFEEAGGILDGIGPDGEGAADLPRARALLERHRGRALRGVGRLDEAGERLERALRFFRDSGEAYNTARALTDLAETRLAEGEFTVALRLIDEAETALADERAEYHLVYLRTLRERCVNAGGRPQA</sequence>
<dbReference type="Gene3D" id="3.40.50.300">
    <property type="entry name" value="P-loop containing nucleotide triphosphate hydrolases"/>
    <property type="match status" value="1"/>
</dbReference>
<organism evidence="1">
    <name type="scientific">Streptomyces sp. R21</name>
    <dbReference type="NCBI Taxonomy" id="3238627"/>
    <lineage>
        <taxon>Bacteria</taxon>
        <taxon>Bacillati</taxon>
        <taxon>Actinomycetota</taxon>
        <taxon>Actinomycetes</taxon>
        <taxon>Kitasatosporales</taxon>
        <taxon>Streptomycetaceae</taxon>
        <taxon>Streptomyces</taxon>
    </lineage>
</organism>
<dbReference type="InterPro" id="IPR027417">
    <property type="entry name" value="P-loop_NTPase"/>
</dbReference>
<dbReference type="RefSeq" id="WP_369231770.1">
    <property type="nucleotide sequence ID" value="NZ_CP163435.1"/>
</dbReference>